<dbReference type="PROSITE" id="PS51257">
    <property type="entry name" value="PROKAR_LIPOPROTEIN"/>
    <property type="match status" value="1"/>
</dbReference>
<organism evidence="2 3">
    <name type="scientific">Weeksella virosa (strain ATCC 43766 / DSM 16922 / JCM 21250 / CCUG 30538 / CDC 9751 / IAM 14551 / NBRC 16016 / NCTC 11634 / CL345/78)</name>
    <dbReference type="NCBI Taxonomy" id="865938"/>
    <lineage>
        <taxon>Bacteria</taxon>
        <taxon>Pseudomonadati</taxon>
        <taxon>Bacteroidota</taxon>
        <taxon>Flavobacteriia</taxon>
        <taxon>Flavobacteriales</taxon>
        <taxon>Weeksellaceae</taxon>
        <taxon>Weeksella</taxon>
    </lineage>
</organism>
<sequence>MKNLLFFILGTLLVSCHSVEKYNARLEKKIPAELLKQDVDYAYRQLLDYHPDLDWFITEDSLRNTFTALKNSINRSMTSKEFYFDLQAVIAQIRQAHTYVDFPSRKYTKREEKKRKNTIGPFSQFRTNYSEEGLYVVPSKADDVGLPVGISIVEVNGYPVKDYYQKYRKLETSDGYNETFIDRIMSKSFSTFFTYEHGLKDSLRLTFDKNDSLFVKTVYRKKLDESKSIKTKDSLHLTRKERKQRELKNFYFGYDKINKQFAIELQYPTQDSTIAVLNIRSFVKGYPKKAYAEVFEKLKQSNVQYLILDLRDNGGGYLRDSGELFSYLSDSAIAFTQKAHITQKNSLAKNYHKMFSGPRKYTLMPLWLGASIATIFKTKKDQNGDYLYTISSSKPKKIKENNYRGVLYVLQNGGSYSATSILISMLDQYTNAVFVGEESGGNYNGTIAGFIVPFTLPNSQLELNIPLMTICPNLKNQHRQGRGNFPDFIVETTLDDIFYGRDPVLDTALRLINSE</sequence>
<dbReference type="GO" id="GO:0006508">
    <property type="term" value="P:proteolysis"/>
    <property type="evidence" value="ECO:0007669"/>
    <property type="project" value="InterPro"/>
</dbReference>
<dbReference type="InterPro" id="IPR005151">
    <property type="entry name" value="Tail-specific_protease"/>
</dbReference>
<dbReference type="GO" id="GO:0030288">
    <property type="term" value="C:outer membrane-bounded periplasmic space"/>
    <property type="evidence" value="ECO:0007669"/>
    <property type="project" value="TreeGrafter"/>
</dbReference>
<feature type="domain" description="Tail specific protease" evidence="1">
    <location>
        <begin position="274"/>
        <end position="442"/>
    </location>
</feature>
<dbReference type="KEGG" id="wvi:Weevi_0837"/>
<dbReference type="InterPro" id="IPR029045">
    <property type="entry name" value="ClpP/crotonase-like_dom_sf"/>
</dbReference>
<reference evidence="2 3" key="1">
    <citation type="journal article" date="2011" name="Stand. Genomic Sci.">
        <title>Complete genome sequence of Weeksella virosa type strain (9751).</title>
        <authorList>
            <person name="Lang E."/>
            <person name="Teshima H."/>
            <person name="Lucas S."/>
            <person name="Lapidus A."/>
            <person name="Hammon N."/>
            <person name="Deshpande S."/>
            <person name="Nolan M."/>
            <person name="Cheng J.F."/>
            <person name="Pitluck S."/>
            <person name="Liolios K."/>
            <person name="Pagani I."/>
            <person name="Mikhailova N."/>
            <person name="Ivanova N."/>
            <person name="Mavromatis K."/>
            <person name="Pati A."/>
            <person name="Tapia R."/>
            <person name="Han C."/>
            <person name="Goodwin L."/>
            <person name="Chen A."/>
            <person name="Palaniappan K."/>
            <person name="Land M."/>
            <person name="Hauser L."/>
            <person name="Chang Y.J."/>
            <person name="Jeffries C.D."/>
            <person name="Brambilla E.M."/>
            <person name="Kopitz M."/>
            <person name="Rohde M."/>
            <person name="Goker M."/>
            <person name="Tindall B.J."/>
            <person name="Detter J.C."/>
            <person name="Woyke T."/>
            <person name="Bristow J."/>
            <person name="Eisen J.A."/>
            <person name="Markowitz V."/>
            <person name="Hugenholtz P."/>
            <person name="Klenk H.P."/>
            <person name="Kyrpides N.C."/>
        </authorList>
    </citation>
    <scope>NUCLEOTIDE SEQUENCE [LARGE SCALE GENOMIC DNA]</scope>
    <source>
        <strain evidence="3">ATCC 43766 / DSM 16922 / JCM 21250 / NBRC 16016 / NCTC 11634 / CL345/78</strain>
    </source>
</reference>
<dbReference type="AlphaFoldDB" id="F0P151"/>
<reference evidence="3" key="2">
    <citation type="journal article" date="2011" name="Stand. Genomic Sci.">
        <title>Complete genome sequence of Weeksella virosa type strain (9751T).</title>
        <authorList>
            <person name="Lang E."/>
            <person name="Teshima H."/>
            <person name="Lucas S."/>
            <person name="Lapidus A."/>
            <person name="Hammon N."/>
            <person name="Deshpande S."/>
            <person name="Nolan M."/>
            <person name="Cheng J."/>
            <person name="Pitluck S."/>
            <person name="Liolios K."/>
            <person name="Pagani I."/>
            <person name="Mikhailova N."/>
            <person name="Ivanova N."/>
            <person name="Mavromatis K."/>
            <person name="Pati A."/>
            <person name="Tapia R."/>
            <person name="Han C."/>
            <person name="Goodwin L."/>
            <person name="Chen A."/>
            <person name="Palaniappan K."/>
            <person name="Land M."/>
            <person name="Hauser L."/>
            <person name="Chang Y."/>
            <person name="Jeffries C."/>
            <person name="Brambilla E."/>
            <person name="Kopitz M."/>
            <person name="Rohde M."/>
            <person name="Goker M."/>
            <person name="Tindall B."/>
            <person name="Detter J."/>
            <person name="Woyke T."/>
            <person name="Bristow J."/>
            <person name="Eisen J."/>
            <person name="Markowitz V."/>
            <person name="Hugenholtz P."/>
            <person name="Klenk H."/>
            <person name="Kyrpides N."/>
        </authorList>
    </citation>
    <scope>NUCLEOTIDE SEQUENCE [LARGE SCALE GENOMIC DNA]</scope>
    <source>
        <strain evidence="3">ATCC 43766 / DSM 16922 / JCM 21250 / NBRC 16016 / NCTC 11634 / CL345/78</strain>
    </source>
</reference>
<dbReference type="SUPFAM" id="SSF52096">
    <property type="entry name" value="ClpP/crotonase"/>
    <property type="match status" value="1"/>
</dbReference>
<gene>
    <name evidence="2" type="ordered locus">Weevi_0837</name>
</gene>
<dbReference type="EMBL" id="CP002455">
    <property type="protein sequence ID" value="ADX67550.1"/>
    <property type="molecule type" value="Genomic_DNA"/>
</dbReference>
<dbReference type="OrthoDB" id="5480566at2"/>
<dbReference type="PANTHER" id="PTHR32060:SF30">
    <property type="entry name" value="CARBOXY-TERMINAL PROCESSING PROTEASE CTPA"/>
    <property type="match status" value="1"/>
</dbReference>
<evidence type="ECO:0000313" key="2">
    <source>
        <dbReference type="EMBL" id="ADX67550.1"/>
    </source>
</evidence>
<dbReference type="GO" id="GO:0008236">
    <property type="term" value="F:serine-type peptidase activity"/>
    <property type="evidence" value="ECO:0007669"/>
    <property type="project" value="InterPro"/>
</dbReference>
<dbReference type="eggNOG" id="COG0793">
    <property type="taxonomic scope" value="Bacteria"/>
</dbReference>
<name>F0P151_WEEVC</name>
<protein>
    <submittedName>
        <fullName evidence="2">Peptidase S41</fullName>
    </submittedName>
</protein>
<evidence type="ECO:0000259" key="1">
    <source>
        <dbReference type="Pfam" id="PF03572"/>
    </source>
</evidence>
<keyword evidence="3" id="KW-1185">Reference proteome</keyword>
<dbReference type="PANTHER" id="PTHR32060">
    <property type="entry name" value="TAIL-SPECIFIC PROTEASE"/>
    <property type="match status" value="1"/>
</dbReference>
<dbReference type="Pfam" id="PF03572">
    <property type="entry name" value="Peptidase_S41"/>
    <property type="match status" value="1"/>
</dbReference>
<dbReference type="STRING" id="865938.Weevi_0837"/>
<dbReference type="RefSeq" id="WP_013597941.1">
    <property type="nucleotide sequence ID" value="NC_015144.1"/>
</dbReference>
<dbReference type="HOGENOM" id="CLU_032380_0_0_10"/>
<dbReference type="Gene3D" id="3.90.226.10">
    <property type="entry name" value="2-enoyl-CoA Hydratase, Chain A, domain 1"/>
    <property type="match status" value="1"/>
</dbReference>
<evidence type="ECO:0000313" key="3">
    <source>
        <dbReference type="Proteomes" id="UP000008641"/>
    </source>
</evidence>
<proteinExistence type="predicted"/>
<dbReference type="GO" id="GO:0004175">
    <property type="term" value="F:endopeptidase activity"/>
    <property type="evidence" value="ECO:0007669"/>
    <property type="project" value="TreeGrafter"/>
</dbReference>
<dbReference type="Proteomes" id="UP000008641">
    <property type="component" value="Chromosome"/>
</dbReference>
<dbReference type="GO" id="GO:0007165">
    <property type="term" value="P:signal transduction"/>
    <property type="evidence" value="ECO:0007669"/>
    <property type="project" value="TreeGrafter"/>
</dbReference>
<accession>F0P151</accession>